<dbReference type="GO" id="GO:0005576">
    <property type="term" value="C:extracellular region"/>
    <property type="evidence" value="ECO:0007669"/>
    <property type="project" value="TreeGrafter"/>
</dbReference>
<evidence type="ECO:0000256" key="3">
    <source>
        <dbReference type="ARBA" id="ARBA00022960"/>
    </source>
</evidence>
<dbReference type="InterPro" id="IPR022029">
    <property type="entry name" value="YoaR-like_PG-bd"/>
</dbReference>
<evidence type="ECO:0000259" key="8">
    <source>
        <dbReference type="PROSITE" id="PS52029"/>
    </source>
</evidence>
<evidence type="ECO:0000256" key="6">
    <source>
        <dbReference type="PROSITE-ProRule" id="PRU01373"/>
    </source>
</evidence>
<dbReference type="GO" id="GO:0016740">
    <property type="term" value="F:transferase activity"/>
    <property type="evidence" value="ECO:0007669"/>
    <property type="project" value="UniProtKB-KW"/>
</dbReference>
<dbReference type="PANTHER" id="PTHR30582:SF33">
    <property type="entry name" value="EXPORTED PROTEIN"/>
    <property type="match status" value="1"/>
</dbReference>
<feature type="active site" description="Proton donor/acceptor" evidence="6">
    <location>
        <position position="422"/>
    </location>
</feature>
<proteinExistence type="predicted"/>
<feature type="domain" description="L,D-TPase catalytic" evidence="8">
    <location>
        <begin position="344"/>
        <end position="467"/>
    </location>
</feature>
<dbReference type="Gene3D" id="3.10.20.800">
    <property type="match status" value="1"/>
</dbReference>
<evidence type="ECO:0000313" key="10">
    <source>
        <dbReference type="Proteomes" id="UP001249240"/>
    </source>
</evidence>
<comment type="pathway">
    <text evidence="1 6">Cell wall biogenesis; peptidoglycan biosynthesis.</text>
</comment>
<protein>
    <submittedName>
        <fullName evidence="9">L,D-transpeptidase family protein</fullName>
    </submittedName>
</protein>
<reference evidence="9" key="1">
    <citation type="submission" date="2023-03" db="EMBL/GenBank/DDBJ databases">
        <authorList>
            <person name="Shen W."/>
            <person name="Cai J."/>
        </authorList>
    </citation>
    <scope>NUCLEOTIDE SEQUENCE</scope>
    <source>
        <strain evidence="9">B646-2</strain>
    </source>
</reference>
<dbReference type="PANTHER" id="PTHR30582">
    <property type="entry name" value="L,D-TRANSPEPTIDASE"/>
    <property type="match status" value="1"/>
</dbReference>
<dbReference type="Pfam" id="PF03734">
    <property type="entry name" value="YkuD"/>
    <property type="match status" value="1"/>
</dbReference>
<keyword evidence="7" id="KW-1133">Transmembrane helix</keyword>
<keyword evidence="7" id="KW-0812">Transmembrane</keyword>
<feature type="active site" description="Nucleophile" evidence="6">
    <location>
        <position position="443"/>
    </location>
</feature>
<sequence length="467" mass="52858">MKRFGEDVFQRKTKRIIIVCLLVLLIFVSFYSFKSVHYAERLLPKTKVNNINVGGLTVDQANKKINAELTEAPVTIRLDNKLWKKIKRSDLGWQEDYLNTLMSIKQQQTPFAWGISSILGNQHKLTSRYDQSSVNQLVESLGMEILQKNVTRTPTTNATIEWGKEDFVIVPEKQGDTIDVVAVQKALIQNLENGKSLVNAEDYYAQPILTKDDKNLKDLKSKMNQLAKLNISYEINGKKVSIPKEELRSWLTTNENAEILLNQENVIAFVTKLNAEYNTKENPTPFNSTRRGEVSVPVGIYSWSIDIPAEAAALSEQILKGKNFSRTPIVESEVPNVQTSIGKTYVEVDLQNQYMWYYKDGQLQFETDIVSGKPSTPTPPGVNYVTSKSTDQVLRGLNEDGSKYASPVRYWMPIDKTGVGIHDSDWQYAYGGDLWLYRGSHGCINTPPTKMDKLYPILEVGTPVLVF</sequence>
<dbReference type="GO" id="GO:0071555">
    <property type="term" value="P:cell wall organization"/>
    <property type="evidence" value="ECO:0007669"/>
    <property type="project" value="UniProtKB-UniRule"/>
</dbReference>
<evidence type="ECO:0000256" key="5">
    <source>
        <dbReference type="ARBA" id="ARBA00023316"/>
    </source>
</evidence>
<dbReference type="InterPro" id="IPR038054">
    <property type="entry name" value="LD_TPept-like_central_sf"/>
</dbReference>
<dbReference type="GO" id="GO:0071972">
    <property type="term" value="F:peptidoglycan L,D-transpeptidase activity"/>
    <property type="evidence" value="ECO:0007669"/>
    <property type="project" value="TreeGrafter"/>
</dbReference>
<dbReference type="Pfam" id="PF12229">
    <property type="entry name" value="PG_binding_4"/>
    <property type="match status" value="2"/>
</dbReference>
<keyword evidence="3 6" id="KW-0133">Cell shape</keyword>
<dbReference type="SUPFAM" id="SSF141523">
    <property type="entry name" value="L,D-transpeptidase catalytic domain-like"/>
    <property type="match status" value="1"/>
</dbReference>
<dbReference type="InterPro" id="IPR038063">
    <property type="entry name" value="Transpep_catalytic_dom"/>
</dbReference>
<comment type="caution">
    <text evidence="9">The sequence shown here is derived from an EMBL/GenBank/DDBJ whole genome shotgun (WGS) entry which is preliminary data.</text>
</comment>
<dbReference type="GO" id="GO:0018104">
    <property type="term" value="P:peptidoglycan-protein cross-linking"/>
    <property type="evidence" value="ECO:0007669"/>
    <property type="project" value="TreeGrafter"/>
</dbReference>
<dbReference type="Gene3D" id="2.40.440.10">
    <property type="entry name" value="L,D-transpeptidase catalytic domain-like"/>
    <property type="match status" value="1"/>
</dbReference>
<dbReference type="SUPFAM" id="SSF143985">
    <property type="entry name" value="L,D-transpeptidase pre-catalytic domain-like"/>
    <property type="match status" value="1"/>
</dbReference>
<dbReference type="InterPro" id="IPR050979">
    <property type="entry name" value="LD-transpeptidase"/>
</dbReference>
<keyword evidence="7" id="KW-0472">Membrane</keyword>
<dbReference type="AlphaFoldDB" id="A0AAW8SVN9"/>
<name>A0AAW8SVN9_9ENTE</name>
<organism evidence="9 10">
    <name type="scientific">Enterococcus raffinosus</name>
    <dbReference type="NCBI Taxonomy" id="71452"/>
    <lineage>
        <taxon>Bacteria</taxon>
        <taxon>Bacillati</taxon>
        <taxon>Bacillota</taxon>
        <taxon>Bacilli</taxon>
        <taxon>Lactobacillales</taxon>
        <taxon>Enterococcaceae</taxon>
        <taxon>Enterococcus</taxon>
    </lineage>
</organism>
<dbReference type="RefSeq" id="WP_010746800.1">
    <property type="nucleotide sequence ID" value="NZ_BTSP01000005.1"/>
</dbReference>
<dbReference type="Proteomes" id="UP001249240">
    <property type="component" value="Unassembled WGS sequence"/>
</dbReference>
<dbReference type="GO" id="GO:0008360">
    <property type="term" value="P:regulation of cell shape"/>
    <property type="evidence" value="ECO:0007669"/>
    <property type="project" value="UniProtKB-UniRule"/>
</dbReference>
<evidence type="ECO:0000256" key="1">
    <source>
        <dbReference type="ARBA" id="ARBA00004752"/>
    </source>
</evidence>
<keyword evidence="2" id="KW-0808">Transferase</keyword>
<evidence type="ECO:0000313" key="9">
    <source>
        <dbReference type="EMBL" id="MDT2537368.1"/>
    </source>
</evidence>
<dbReference type="EMBL" id="JARPXM010000003">
    <property type="protein sequence ID" value="MDT2537368.1"/>
    <property type="molecule type" value="Genomic_DNA"/>
</dbReference>
<evidence type="ECO:0000256" key="7">
    <source>
        <dbReference type="SAM" id="Phobius"/>
    </source>
</evidence>
<feature type="transmembrane region" description="Helical" evidence="7">
    <location>
        <begin position="16"/>
        <end position="33"/>
    </location>
</feature>
<dbReference type="PROSITE" id="PS52029">
    <property type="entry name" value="LD_TPASE"/>
    <property type="match status" value="1"/>
</dbReference>
<keyword evidence="4 6" id="KW-0573">Peptidoglycan synthesis</keyword>
<dbReference type="CDD" id="cd16913">
    <property type="entry name" value="YkuD_like"/>
    <property type="match status" value="1"/>
</dbReference>
<gene>
    <name evidence="9" type="ORF">P7D78_04460</name>
</gene>
<dbReference type="InterPro" id="IPR005490">
    <property type="entry name" value="LD_TPept_cat_dom"/>
</dbReference>
<evidence type="ECO:0000256" key="4">
    <source>
        <dbReference type="ARBA" id="ARBA00022984"/>
    </source>
</evidence>
<accession>A0AAW8SVN9</accession>
<keyword evidence="5 6" id="KW-0961">Cell wall biogenesis/degradation</keyword>
<evidence type="ECO:0000256" key="2">
    <source>
        <dbReference type="ARBA" id="ARBA00022679"/>
    </source>
</evidence>